<keyword evidence="5 9" id="KW-0997">Cell inner membrane</keyword>
<dbReference type="RefSeq" id="WP_028480717.1">
    <property type="nucleotide sequence ID" value="NZ_LVVZ01000014.1"/>
</dbReference>
<dbReference type="FunFam" id="3.30.70.1430:FF:000001">
    <property type="entry name" value="Efflux pump membrane transporter"/>
    <property type="match status" value="1"/>
</dbReference>
<evidence type="ECO:0000313" key="11">
    <source>
        <dbReference type="Proteomes" id="UP000185783"/>
    </source>
</evidence>
<dbReference type="InterPro" id="IPR027463">
    <property type="entry name" value="AcrB_DN_DC_subdom"/>
</dbReference>
<evidence type="ECO:0000256" key="8">
    <source>
        <dbReference type="ARBA" id="ARBA00023136"/>
    </source>
</evidence>
<keyword evidence="3 9" id="KW-0813">Transport</keyword>
<dbReference type="OrthoDB" id="9807350at2"/>
<feature type="transmembrane region" description="Helical" evidence="9">
    <location>
        <begin position="12"/>
        <end position="31"/>
    </location>
</feature>
<feature type="transmembrane region" description="Helical" evidence="9">
    <location>
        <begin position="871"/>
        <end position="889"/>
    </location>
</feature>
<feature type="transmembrane region" description="Helical" evidence="9">
    <location>
        <begin position="437"/>
        <end position="461"/>
    </location>
</feature>
<feature type="transmembrane region" description="Helical" evidence="9">
    <location>
        <begin position="368"/>
        <end position="389"/>
    </location>
</feature>
<sequence length="1051" mass="112894">MIYDVFIRRPRLALVISILIVVIGVISMYVIPVSQYPTIAPPTVQVNAVYIGADALTVEQSVAQPIESSVNGVDGMRYMKSSSSSDGTYSLTVYFDLNTDPDIAAVNVQNRVSKVESKLPQEVRDQGVTVQKKAGDMLQAYTFYSPNGTHDGLFLSNYVTINILDELKRIPGVGDAQALGAYDYSMRIWVDPDKLRALNLTADDVIRAVQAQNKQAAVGRVGAAPVSNDQQLQLTVTAKGRLESPEEFGAIVLRANQDGSLVRLSDVARVELSSASFDWNVEFQQRQSTMVGVYLSPGANAVAVSELVNDRLEVLAERFPEDLTYLSVFDTSLFVNEMISKVIHTLIEAFVLVTVVVFVFLGRFRATLIPLIAVPVAIIGAIAVAYIMGFSANTISLLAMVLAIGIVVDDAIIVVENVERVMHEEPHLTPAQATSKAVGEIAGPVLAITFVLLSVFVPVAFLPGSSGVLFREFAVSISAAMVLSAVNALTLSPALCAIMMRPGELTGIMAKITNAIDRLGEGYAAIIRRIVHLSVVSLPAVAIFAGLGYWIVNNTPDGFVPAEDKGYALVLVNLPPGASLNRTEAVMKQADEIIQQDPAVFATTLVSGFDFLGGGGTSPNAGVIFVKLKDYGERPTADLSSFAFVNRMYPALLGIPEATFFPVNPPAIDGLGSVGGFEYVLEALEGQAPSDMAAVGRSLQVSANQHPAISGFFTTFDAETPQVRVELDRDRAMVLGLNIAEVYRALQTILGGYYVNDFNLYGRTWSVRLQAESDARNEIDDIRKINVRSSTGEMVELSSVVDTELTRGPKSITRYNNYRAISYNGNPSPGLGLGEAMSAMEEVSAETLPAGFAYEWTGIALEQKESAGQTAMVLGLAFLFAYLFLVALYESWNTPIPVLLSVAPAIVGALASLWIFNLSFDLYAQIGLVILIALAGKNAILMNEFSLEKRIHGMSIYESAVEGARLRFRPVMMTSLAFSAGLVPLVVTSGPGAGAMVAVGIPVLAGMVTSFTIGIFMIPTLYTVFQWMREKTGWTPAQGLAAAGEDPDAKL</sequence>
<evidence type="ECO:0000313" key="10">
    <source>
        <dbReference type="EMBL" id="OKL44279.1"/>
    </source>
</evidence>
<keyword evidence="11" id="KW-1185">Reference proteome</keyword>
<dbReference type="SUPFAM" id="SSF82866">
    <property type="entry name" value="Multidrug efflux transporter AcrB transmembrane domain"/>
    <property type="match status" value="2"/>
</dbReference>
<name>A0A1U7JHR9_9HYPH</name>
<dbReference type="GO" id="GO:0015562">
    <property type="term" value="F:efflux transmembrane transporter activity"/>
    <property type="evidence" value="ECO:0007669"/>
    <property type="project" value="InterPro"/>
</dbReference>
<keyword evidence="4" id="KW-1003">Cell membrane</keyword>
<dbReference type="NCBIfam" id="TIGR00915">
    <property type="entry name" value="2A0602"/>
    <property type="match status" value="1"/>
</dbReference>
<keyword evidence="6 9" id="KW-0812">Transmembrane</keyword>
<feature type="transmembrane region" description="Helical" evidence="9">
    <location>
        <begin position="530"/>
        <end position="552"/>
    </location>
</feature>
<proteinExistence type="inferred from homology"/>
<dbReference type="Gene3D" id="1.20.1640.10">
    <property type="entry name" value="Multidrug efflux transporter AcrB transmembrane domain"/>
    <property type="match status" value="2"/>
</dbReference>
<dbReference type="AlphaFoldDB" id="A0A1U7JHR9"/>
<evidence type="ECO:0000256" key="5">
    <source>
        <dbReference type="ARBA" id="ARBA00022519"/>
    </source>
</evidence>
<dbReference type="Gene3D" id="3.30.70.1320">
    <property type="entry name" value="Multidrug efflux transporter AcrB pore domain like"/>
    <property type="match status" value="1"/>
</dbReference>
<dbReference type="InterPro" id="IPR001036">
    <property type="entry name" value="Acrflvin-R"/>
</dbReference>
<dbReference type="PRINTS" id="PR00702">
    <property type="entry name" value="ACRIFLAVINRP"/>
</dbReference>
<comment type="similarity">
    <text evidence="2 9">Belongs to the resistance-nodulation-cell division (RND) (TC 2.A.6) family.</text>
</comment>
<feature type="transmembrane region" description="Helical" evidence="9">
    <location>
        <begin position="896"/>
        <end position="916"/>
    </location>
</feature>
<dbReference type="STRING" id="197461.A3843_07665"/>
<dbReference type="SUPFAM" id="SSF82693">
    <property type="entry name" value="Multidrug efflux transporter AcrB pore domain, PN1, PN2, PC1 and PC2 subdomains"/>
    <property type="match status" value="3"/>
</dbReference>
<organism evidence="10 11">
    <name type="scientific">Pseudovibrio exalbescens</name>
    <dbReference type="NCBI Taxonomy" id="197461"/>
    <lineage>
        <taxon>Bacteria</taxon>
        <taxon>Pseudomonadati</taxon>
        <taxon>Pseudomonadota</taxon>
        <taxon>Alphaproteobacteria</taxon>
        <taxon>Hyphomicrobiales</taxon>
        <taxon>Stappiaceae</taxon>
        <taxon>Pseudovibrio</taxon>
    </lineage>
</organism>
<dbReference type="SUPFAM" id="SSF82714">
    <property type="entry name" value="Multidrug efflux transporter AcrB TolC docking domain, DN and DC subdomains"/>
    <property type="match status" value="2"/>
</dbReference>
<dbReference type="Pfam" id="PF00873">
    <property type="entry name" value="ACR_tran"/>
    <property type="match status" value="1"/>
</dbReference>
<dbReference type="PANTHER" id="PTHR32063:SF76">
    <property type="entry name" value="EFFLUX PUMP MEMBRANE TRANSPORTER"/>
    <property type="match status" value="1"/>
</dbReference>
<dbReference type="Gene3D" id="3.30.70.1440">
    <property type="entry name" value="Multidrug efflux transporter AcrB pore domain"/>
    <property type="match status" value="1"/>
</dbReference>
<evidence type="ECO:0000256" key="2">
    <source>
        <dbReference type="ARBA" id="ARBA00010942"/>
    </source>
</evidence>
<dbReference type="FunFam" id="1.20.1640.10:FF:000001">
    <property type="entry name" value="Efflux pump membrane transporter"/>
    <property type="match status" value="1"/>
</dbReference>
<dbReference type="Gene3D" id="3.30.70.1430">
    <property type="entry name" value="Multidrug efflux transporter AcrB pore domain"/>
    <property type="match status" value="2"/>
</dbReference>
<feature type="transmembrane region" description="Helical" evidence="9">
    <location>
        <begin position="342"/>
        <end position="361"/>
    </location>
</feature>
<evidence type="ECO:0000256" key="6">
    <source>
        <dbReference type="ARBA" id="ARBA00022692"/>
    </source>
</evidence>
<dbReference type="Proteomes" id="UP000185783">
    <property type="component" value="Unassembled WGS sequence"/>
</dbReference>
<evidence type="ECO:0000256" key="3">
    <source>
        <dbReference type="ARBA" id="ARBA00022448"/>
    </source>
</evidence>
<reference evidence="10 11" key="1">
    <citation type="submission" date="2016-03" db="EMBL/GenBank/DDBJ databases">
        <title>Genome sequence of Nesiotobacter sp. nov., a moderately halophilic alphaproteobacterium isolated from the Yellow Sea, China.</title>
        <authorList>
            <person name="Zhang G."/>
            <person name="Zhang R."/>
        </authorList>
    </citation>
    <scope>NUCLEOTIDE SEQUENCE [LARGE SCALE GENOMIC DNA]</scope>
    <source>
        <strain evidence="10 11">WB1-6</strain>
    </source>
</reference>
<dbReference type="EMBL" id="LVVZ01000014">
    <property type="protein sequence ID" value="OKL44279.1"/>
    <property type="molecule type" value="Genomic_DNA"/>
</dbReference>
<dbReference type="GO" id="GO:0009636">
    <property type="term" value="P:response to toxic substance"/>
    <property type="evidence" value="ECO:0007669"/>
    <property type="project" value="UniProtKB-ARBA"/>
</dbReference>
<protein>
    <recommendedName>
        <fullName evidence="9">Efflux pump membrane transporter</fullName>
    </recommendedName>
</protein>
<evidence type="ECO:0000256" key="4">
    <source>
        <dbReference type="ARBA" id="ARBA00022475"/>
    </source>
</evidence>
<evidence type="ECO:0000256" key="1">
    <source>
        <dbReference type="ARBA" id="ARBA00004429"/>
    </source>
</evidence>
<accession>A0A1U7JHR9</accession>
<feature type="transmembrane region" description="Helical" evidence="9">
    <location>
        <begin position="922"/>
        <end position="945"/>
    </location>
</feature>
<gene>
    <name evidence="10" type="ORF">A3843_07665</name>
</gene>
<dbReference type="GO" id="GO:0005886">
    <property type="term" value="C:plasma membrane"/>
    <property type="evidence" value="ECO:0007669"/>
    <property type="project" value="UniProtKB-SubCell"/>
</dbReference>
<dbReference type="InterPro" id="IPR004764">
    <property type="entry name" value="MdtF-like"/>
</dbReference>
<evidence type="ECO:0000256" key="9">
    <source>
        <dbReference type="RuleBase" id="RU364070"/>
    </source>
</evidence>
<feature type="transmembrane region" description="Helical" evidence="9">
    <location>
        <begin position="966"/>
        <end position="987"/>
    </location>
</feature>
<keyword evidence="7 9" id="KW-1133">Transmembrane helix</keyword>
<evidence type="ECO:0000256" key="7">
    <source>
        <dbReference type="ARBA" id="ARBA00022989"/>
    </source>
</evidence>
<feature type="transmembrane region" description="Helical" evidence="9">
    <location>
        <begin position="395"/>
        <end position="416"/>
    </location>
</feature>
<dbReference type="GO" id="GO:0042910">
    <property type="term" value="F:xenobiotic transmembrane transporter activity"/>
    <property type="evidence" value="ECO:0007669"/>
    <property type="project" value="TreeGrafter"/>
</dbReference>
<feature type="transmembrane region" description="Helical" evidence="9">
    <location>
        <begin position="993"/>
        <end position="1022"/>
    </location>
</feature>
<dbReference type="Gene3D" id="3.30.2090.10">
    <property type="entry name" value="Multidrug efflux transporter AcrB TolC docking domain, DN and DC subdomains"/>
    <property type="match status" value="2"/>
</dbReference>
<comment type="caution">
    <text evidence="10">The sequence shown here is derived from an EMBL/GenBank/DDBJ whole genome shotgun (WGS) entry which is preliminary data.</text>
</comment>
<keyword evidence="8 9" id="KW-0472">Membrane</keyword>
<dbReference type="PANTHER" id="PTHR32063">
    <property type="match status" value="1"/>
</dbReference>
<comment type="subcellular location">
    <subcellularLocation>
        <location evidence="1 9">Cell inner membrane</location>
        <topology evidence="1 9">Multi-pass membrane protein</topology>
    </subcellularLocation>
</comment>
<feature type="transmembrane region" description="Helical" evidence="9">
    <location>
        <begin position="473"/>
        <end position="499"/>
    </location>
</feature>